<evidence type="ECO:0000259" key="7">
    <source>
        <dbReference type="Pfam" id="PF04261"/>
    </source>
</evidence>
<dbReference type="AlphaFoldDB" id="A0A542W2T5"/>
<dbReference type="PANTHER" id="PTHR30521:SF0">
    <property type="entry name" value="DYP-TYPE PEROXIDASE FAMILY PROTEIN"/>
    <property type="match status" value="1"/>
</dbReference>
<feature type="domain" description="Dyp-type peroxidase N-terminal" evidence="7">
    <location>
        <begin position="3"/>
        <end position="132"/>
    </location>
</feature>
<keyword evidence="4" id="KW-0560">Oxidoreductase</keyword>
<keyword evidence="2 9" id="KW-0575">Peroxidase</keyword>
<dbReference type="GO" id="GO:0004601">
    <property type="term" value="F:peroxidase activity"/>
    <property type="evidence" value="ECO:0007669"/>
    <property type="project" value="UniProtKB-KW"/>
</dbReference>
<dbReference type="NCBIfam" id="TIGR01413">
    <property type="entry name" value="Dyp_perox_fam"/>
    <property type="match status" value="1"/>
</dbReference>
<gene>
    <name evidence="9" type="ORF">FBY58_1498</name>
</gene>
<dbReference type="RefSeq" id="WP_260432146.1">
    <property type="nucleotide sequence ID" value="NZ_VFOF01000001.1"/>
</dbReference>
<evidence type="ECO:0000256" key="5">
    <source>
        <dbReference type="ARBA" id="ARBA00023004"/>
    </source>
</evidence>
<evidence type="ECO:0000313" key="9">
    <source>
        <dbReference type="EMBL" id="TQL17891.1"/>
    </source>
</evidence>
<comment type="similarity">
    <text evidence="6">Belongs to the DyP-type peroxidase family.</text>
</comment>
<evidence type="ECO:0000256" key="2">
    <source>
        <dbReference type="ARBA" id="ARBA00022559"/>
    </source>
</evidence>
<evidence type="ECO:0000256" key="3">
    <source>
        <dbReference type="ARBA" id="ARBA00022723"/>
    </source>
</evidence>
<organism evidence="9 10">
    <name type="scientific">Zymomonas mobilis</name>
    <dbReference type="NCBI Taxonomy" id="542"/>
    <lineage>
        <taxon>Bacteria</taxon>
        <taxon>Pseudomonadati</taxon>
        <taxon>Pseudomonadota</taxon>
        <taxon>Alphaproteobacteria</taxon>
        <taxon>Sphingomonadales</taxon>
        <taxon>Zymomonadaceae</taxon>
        <taxon>Zymomonas</taxon>
    </lineage>
</organism>
<dbReference type="InterPro" id="IPR048327">
    <property type="entry name" value="Dyp_perox_N"/>
</dbReference>
<dbReference type="Pfam" id="PF04261">
    <property type="entry name" value="Dyp_perox_N"/>
    <property type="match status" value="1"/>
</dbReference>
<evidence type="ECO:0000256" key="4">
    <source>
        <dbReference type="ARBA" id="ARBA00023002"/>
    </source>
</evidence>
<proteinExistence type="inferred from homology"/>
<evidence type="ECO:0000313" key="10">
    <source>
        <dbReference type="Proteomes" id="UP000316887"/>
    </source>
</evidence>
<keyword evidence="3" id="KW-0479">Metal-binding</keyword>
<comment type="cofactor">
    <cofactor evidence="1">
        <name>heme b</name>
        <dbReference type="ChEBI" id="CHEBI:60344"/>
    </cofactor>
</comment>
<accession>A0A542W2T5</accession>
<feature type="domain" description="Dyp-type peroxidase C-terminal" evidence="8">
    <location>
        <begin position="135"/>
        <end position="298"/>
    </location>
</feature>
<dbReference type="GO" id="GO:0020037">
    <property type="term" value="F:heme binding"/>
    <property type="evidence" value="ECO:0007669"/>
    <property type="project" value="InterPro"/>
</dbReference>
<dbReference type="InterPro" id="IPR011008">
    <property type="entry name" value="Dimeric_a/b-barrel"/>
</dbReference>
<sequence length="304" mass="34232">MPQSIVTPITHAAIFLVVSINPGKDAEDTIKAFCPDLSALRRTVAVRDHDAQLSCIMGIGSSAWDRLFPDARPKELHPFKEIKGVHHAVSTKGDLLFHIRANRMDICFEMASLIMERIRSVVTVEDEVHGFKYFDARALIGFVDGTENPEDDDAHKAVFIGAEDPEFENGSYVIVQKYLHDLDAWNKLPVEMQEKIIGRKKFTNVELDDESKPDYAHNALTVIERDGEELAILRDNMPFGEIGKGEFGTYFIGYARSPSVTEEMLENMFVGRPKGNYDRLLDFSQPVTGCLFFIPSADFLDDVE</sequence>
<dbReference type="InterPro" id="IPR006314">
    <property type="entry name" value="Dyp_peroxidase"/>
</dbReference>
<evidence type="ECO:0000256" key="6">
    <source>
        <dbReference type="ARBA" id="ARBA00025737"/>
    </source>
</evidence>
<evidence type="ECO:0000256" key="1">
    <source>
        <dbReference type="ARBA" id="ARBA00001970"/>
    </source>
</evidence>
<dbReference type="Pfam" id="PF20628">
    <property type="entry name" value="Dyp_perox_C"/>
    <property type="match status" value="1"/>
</dbReference>
<dbReference type="GO" id="GO:0046872">
    <property type="term" value="F:metal ion binding"/>
    <property type="evidence" value="ECO:0007669"/>
    <property type="project" value="UniProtKB-KW"/>
</dbReference>
<protein>
    <submittedName>
        <fullName evidence="9">Putative iron-dependent peroxidase</fullName>
    </submittedName>
</protein>
<reference evidence="9 10" key="1">
    <citation type="submission" date="2019-06" db="EMBL/GenBank/DDBJ databases">
        <title>Genome sequencing of Zymomonas mobilis strains for genetic engineering and biofuel applications.</title>
        <authorList>
            <person name="Teravest M."/>
        </authorList>
    </citation>
    <scope>NUCLEOTIDE SEQUENCE [LARGE SCALE GENOMIC DNA]</scope>
    <source>
        <strain evidence="9 10">AN0101</strain>
    </source>
</reference>
<name>A0A542W2T5_ZYMMB</name>
<evidence type="ECO:0000259" key="8">
    <source>
        <dbReference type="Pfam" id="PF20628"/>
    </source>
</evidence>
<dbReference type="PROSITE" id="PS51404">
    <property type="entry name" value="DYP_PEROXIDASE"/>
    <property type="match status" value="1"/>
</dbReference>
<dbReference type="Proteomes" id="UP000316887">
    <property type="component" value="Unassembled WGS sequence"/>
</dbReference>
<comment type="caution">
    <text evidence="9">The sequence shown here is derived from an EMBL/GenBank/DDBJ whole genome shotgun (WGS) entry which is preliminary data.</text>
</comment>
<dbReference type="EMBL" id="VFOF01000001">
    <property type="protein sequence ID" value="TQL17891.1"/>
    <property type="molecule type" value="Genomic_DNA"/>
</dbReference>
<keyword evidence="5" id="KW-0408">Iron</keyword>
<dbReference type="InterPro" id="IPR048328">
    <property type="entry name" value="Dyp_perox_C"/>
</dbReference>
<dbReference type="GO" id="GO:0005829">
    <property type="term" value="C:cytosol"/>
    <property type="evidence" value="ECO:0007669"/>
    <property type="project" value="TreeGrafter"/>
</dbReference>
<dbReference type="PANTHER" id="PTHR30521">
    <property type="entry name" value="DEFERROCHELATASE/PEROXIDASE"/>
    <property type="match status" value="1"/>
</dbReference>
<dbReference type="SUPFAM" id="SSF54909">
    <property type="entry name" value="Dimeric alpha+beta barrel"/>
    <property type="match status" value="1"/>
</dbReference>